<keyword evidence="2 8" id="KW-0963">Cytoplasm</keyword>
<gene>
    <name evidence="8 10" type="primary">tilS</name>
    <name evidence="10" type="ORF">DLM85_13980</name>
</gene>
<evidence type="ECO:0000256" key="8">
    <source>
        <dbReference type="HAMAP-Rule" id="MF_01161"/>
    </source>
</evidence>
<organism evidence="10 11">
    <name type="scientific">Hymenobacter edaphi</name>
    <dbReference type="NCBI Taxonomy" id="2211146"/>
    <lineage>
        <taxon>Bacteria</taxon>
        <taxon>Pseudomonadati</taxon>
        <taxon>Bacteroidota</taxon>
        <taxon>Cytophagia</taxon>
        <taxon>Cytophagales</taxon>
        <taxon>Hymenobacteraceae</taxon>
        <taxon>Hymenobacter</taxon>
    </lineage>
</organism>
<dbReference type="CDD" id="cd01992">
    <property type="entry name" value="TilS_N"/>
    <property type="match status" value="1"/>
</dbReference>
<dbReference type="EC" id="6.3.4.19" evidence="8"/>
<keyword evidence="11" id="KW-1185">Reference proteome</keyword>
<protein>
    <recommendedName>
        <fullName evidence="8">tRNA(Ile)-lysidine synthase</fullName>
        <ecNumber evidence="8">6.3.4.19</ecNumber>
    </recommendedName>
    <alternativeName>
        <fullName evidence="8">tRNA(Ile)-2-lysyl-cytidine synthase</fullName>
    </alternativeName>
    <alternativeName>
        <fullName evidence="8">tRNA(Ile)-lysidine synthetase</fullName>
    </alternativeName>
</protein>
<reference evidence="11" key="1">
    <citation type="submission" date="2018-05" db="EMBL/GenBank/DDBJ databases">
        <authorList>
            <person name="Nie L."/>
        </authorList>
    </citation>
    <scope>NUCLEOTIDE SEQUENCE [LARGE SCALE GENOMIC DNA]</scope>
    <source>
        <strain evidence="11">NL</strain>
    </source>
</reference>
<dbReference type="InterPro" id="IPR012796">
    <property type="entry name" value="Lysidine-tRNA-synth_C"/>
</dbReference>
<feature type="domain" description="Lysidine-tRNA(Ile) synthetase C-terminal" evidence="9">
    <location>
        <begin position="367"/>
        <end position="440"/>
    </location>
</feature>
<keyword evidence="5 8" id="KW-0547">Nucleotide-binding</keyword>
<dbReference type="InterPro" id="IPR012795">
    <property type="entry name" value="tRNA_Ile_lys_synt_N"/>
</dbReference>
<comment type="caution">
    <text evidence="10">The sequence shown here is derived from an EMBL/GenBank/DDBJ whole genome shotgun (WGS) entry which is preliminary data.</text>
</comment>
<evidence type="ECO:0000256" key="2">
    <source>
        <dbReference type="ARBA" id="ARBA00022490"/>
    </source>
</evidence>
<keyword evidence="6 8" id="KW-0067">ATP-binding</keyword>
<comment type="function">
    <text evidence="8">Ligates lysine onto the cytidine present at position 34 of the AUA codon-specific tRNA(Ile) that contains the anticodon CAU, in an ATP-dependent manner. Cytidine is converted to lysidine, thus changing the amino acid specificity of the tRNA from methionine to isoleucine.</text>
</comment>
<evidence type="ECO:0000256" key="3">
    <source>
        <dbReference type="ARBA" id="ARBA00022598"/>
    </source>
</evidence>
<evidence type="ECO:0000256" key="6">
    <source>
        <dbReference type="ARBA" id="ARBA00022840"/>
    </source>
</evidence>
<dbReference type="PANTHER" id="PTHR43033">
    <property type="entry name" value="TRNA(ILE)-LYSIDINE SYNTHASE-RELATED"/>
    <property type="match status" value="1"/>
</dbReference>
<evidence type="ECO:0000313" key="11">
    <source>
        <dbReference type="Proteomes" id="UP000248553"/>
    </source>
</evidence>
<comment type="similarity">
    <text evidence="8">Belongs to the tRNA(Ile)-lysidine synthase family.</text>
</comment>
<proteinExistence type="inferred from homology"/>
<dbReference type="GO" id="GO:0005737">
    <property type="term" value="C:cytoplasm"/>
    <property type="evidence" value="ECO:0007669"/>
    <property type="project" value="UniProtKB-SubCell"/>
</dbReference>
<dbReference type="InterPro" id="IPR014729">
    <property type="entry name" value="Rossmann-like_a/b/a_fold"/>
</dbReference>
<dbReference type="Pfam" id="PF01171">
    <property type="entry name" value="ATP_bind_3"/>
    <property type="match status" value="1"/>
</dbReference>
<dbReference type="InterPro" id="IPR012094">
    <property type="entry name" value="tRNA_Ile_lys_synt"/>
</dbReference>
<dbReference type="EMBL" id="QHKM01000004">
    <property type="protein sequence ID" value="RAK65823.1"/>
    <property type="molecule type" value="Genomic_DNA"/>
</dbReference>
<dbReference type="Gene3D" id="3.40.50.620">
    <property type="entry name" value="HUPs"/>
    <property type="match status" value="1"/>
</dbReference>
<dbReference type="SUPFAM" id="SSF52402">
    <property type="entry name" value="Adenine nucleotide alpha hydrolases-like"/>
    <property type="match status" value="1"/>
</dbReference>
<dbReference type="Pfam" id="PF11734">
    <property type="entry name" value="TilS_C"/>
    <property type="match status" value="1"/>
</dbReference>
<dbReference type="GO" id="GO:0032267">
    <property type="term" value="F:tRNA(Ile)-lysidine synthase activity"/>
    <property type="evidence" value="ECO:0007669"/>
    <property type="project" value="UniProtKB-EC"/>
</dbReference>
<dbReference type="GO" id="GO:0006400">
    <property type="term" value="P:tRNA modification"/>
    <property type="evidence" value="ECO:0007669"/>
    <property type="project" value="UniProtKB-UniRule"/>
</dbReference>
<dbReference type="NCBIfam" id="TIGR02433">
    <property type="entry name" value="lysidine_TilS_C"/>
    <property type="match status" value="1"/>
</dbReference>
<dbReference type="HAMAP" id="MF_01161">
    <property type="entry name" value="tRNA_Ile_lys_synt"/>
    <property type="match status" value="1"/>
</dbReference>
<sequence>MLPDLVRRFILDHQLFDPATDPVLVAVSGGLDSVVLLDVLHQLGVSAAVAHCHFGLRGEESDADEEFVRKLAKKYAVPYFAEFFDTKGFAEQEGLSTQMAARVLRYQWFEQVRRTQGLAYIATAHHQRDAAETMLLNLTHGTGLSGLHGIPVRQGRVVRPLLGAAKDDLYDYVVEKHLVWREDSSNDSTLYQRNRLRHDVLPVLRELNPALDQTLQHTAERVRGAELLVQHLVDQTAHQARRDEADATYLNIAVLQATPATAVMLHELLRPFHFSWPVTKDIVESFRAVSGKQFDSPTHRLVKDRDQLVITAKNLSGFGTYQWPEGQAELTVDGLRLTAKEHAAEGFQVPKAKDVAALDLDKLKFPLTLRRWREGDWFMPIGLKGKKKISDFLIDQKVPLNLKDQVLLLTAADGKVVWVVGMRPDDRFKVTEETQRVLLIRRQLATKAG</sequence>
<dbReference type="AlphaFoldDB" id="A0A328BFH1"/>
<evidence type="ECO:0000256" key="1">
    <source>
        <dbReference type="ARBA" id="ARBA00004496"/>
    </source>
</evidence>
<feature type="binding site" evidence="8">
    <location>
        <begin position="28"/>
        <end position="33"/>
    </location>
    <ligand>
        <name>ATP</name>
        <dbReference type="ChEBI" id="CHEBI:30616"/>
    </ligand>
</feature>
<name>A0A328BFH1_9BACT</name>
<accession>A0A328BFH1</accession>
<keyword evidence="4 8" id="KW-0819">tRNA processing</keyword>
<comment type="domain">
    <text evidence="8">The N-terminal region contains the highly conserved SGGXDS motif, predicted to be a P-loop motif involved in ATP binding.</text>
</comment>
<evidence type="ECO:0000313" key="10">
    <source>
        <dbReference type="EMBL" id="RAK65823.1"/>
    </source>
</evidence>
<dbReference type="InterPro" id="IPR011063">
    <property type="entry name" value="TilS/TtcA_N"/>
</dbReference>
<dbReference type="NCBIfam" id="TIGR02432">
    <property type="entry name" value="lysidine_TilS_N"/>
    <property type="match status" value="1"/>
</dbReference>
<dbReference type="GO" id="GO:0005524">
    <property type="term" value="F:ATP binding"/>
    <property type="evidence" value="ECO:0007669"/>
    <property type="project" value="UniProtKB-UniRule"/>
</dbReference>
<keyword evidence="3 8" id="KW-0436">Ligase</keyword>
<evidence type="ECO:0000256" key="5">
    <source>
        <dbReference type="ARBA" id="ARBA00022741"/>
    </source>
</evidence>
<evidence type="ECO:0000256" key="4">
    <source>
        <dbReference type="ARBA" id="ARBA00022694"/>
    </source>
</evidence>
<dbReference type="SMART" id="SM00977">
    <property type="entry name" value="TilS_C"/>
    <property type="match status" value="1"/>
</dbReference>
<evidence type="ECO:0000256" key="7">
    <source>
        <dbReference type="ARBA" id="ARBA00048539"/>
    </source>
</evidence>
<dbReference type="PANTHER" id="PTHR43033:SF1">
    <property type="entry name" value="TRNA(ILE)-LYSIDINE SYNTHASE-RELATED"/>
    <property type="match status" value="1"/>
</dbReference>
<dbReference type="SUPFAM" id="SSF56037">
    <property type="entry name" value="PheT/TilS domain"/>
    <property type="match status" value="1"/>
</dbReference>
<comment type="subcellular location">
    <subcellularLocation>
        <location evidence="1 8">Cytoplasm</location>
    </subcellularLocation>
</comment>
<dbReference type="RefSeq" id="WP_111478733.1">
    <property type="nucleotide sequence ID" value="NZ_QHKM01000004.1"/>
</dbReference>
<dbReference type="Proteomes" id="UP000248553">
    <property type="component" value="Unassembled WGS sequence"/>
</dbReference>
<comment type="catalytic activity">
    <reaction evidence="7 8">
        <text>cytidine(34) in tRNA(Ile2) + L-lysine + ATP = lysidine(34) in tRNA(Ile2) + AMP + diphosphate + H(+)</text>
        <dbReference type="Rhea" id="RHEA:43744"/>
        <dbReference type="Rhea" id="RHEA-COMP:10625"/>
        <dbReference type="Rhea" id="RHEA-COMP:10670"/>
        <dbReference type="ChEBI" id="CHEBI:15378"/>
        <dbReference type="ChEBI" id="CHEBI:30616"/>
        <dbReference type="ChEBI" id="CHEBI:32551"/>
        <dbReference type="ChEBI" id="CHEBI:33019"/>
        <dbReference type="ChEBI" id="CHEBI:82748"/>
        <dbReference type="ChEBI" id="CHEBI:83665"/>
        <dbReference type="ChEBI" id="CHEBI:456215"/>
        <dbReference type="EC" id="6.3.4.19"/>
    </reaction>
</comment>
<dbReference type="OrthoDB" id="9807403at2"/>
<evidence type="ECO:0000259" key="9">
    <source>
        <dbReference type="SMART" id="SM00977"/>
    </source>
</evidence>